<dbReference type="KEGG" id="mlr:MELLADRAFT_105390"/>
<evidence type="ECO:0000259" key="7">
    <source>
        <dbReference type="Pfam" id="PF00755"/>
    </source>
</evidence>
<evidence type="ECO:0000256" key="5">
    <source>
        <dbReference type="RuleBase" id="RU003801"/>
    </source>
</evidence>
<dbReference type="InterPro" id="IPR039551">
    <property type="entry name" value="Cho/carn_acyl_trans"/>
</dbReference>
<keyword evidence="9" id="KW-1185">Reference proteome</keyword>
<dbReference type="GO" id="GO:0009437">
    <property type="term" value="P:carnitine metabolic process"/>
    <property type="evidence" value="ECO:0007669"/>
    <property type="project" value="TreeGrafter"/>
</dbReference>
<feature type="domain" description="Choline/carnitine acyltransferase" evidence="7">
    <location>
        <begin position="11"/>
        <end position="587"/>
    </location>
</feature>
<organism evidence="9">
    <name type="scientific">Melampsora larici-populina (strain 98AG31 / pathotype 3-4-7)</name>
    <name type="common">Poplar leaf rust fungus</name>
    <dbReference type="NCBI Taxonomy" id="747676"/>
    <lineage>
        <taxon>Eukaryota</taxon>
        <taxon>Fungi</taxon>
        <taxon>Dikarya</taxon>
        <taxon>Basidiomycota</taxon>
        <taxon>Pucciniomycotina</taxon>
        <taxon>Pucciniomycetes</taxon>
        <taxon>Pucciniales</taxon>
        <taxon>Melampsoraceae</taxon>
        <taxon>Melampsora</taxon>
    </lineage>
</organism>
<dbReference type="GO" id="GO:0005739">
    <property type="term" value="C:mitochondrion"/>
    <property type="evidence" value="ECO:0007669"/>
    <property type="project" value="TreeGrafter"/>
</dbReference>
<evidence type="ECO:0000256" key="1">
    <source>
        <dbReference type="ARBA" id="ARBA00005232"/>
    </source>
</evidence>
<reference evidence="9" key="1">
    <citation type="journal article" date="2011" name="Proc. Natl. Acad. Sci. U.S.A.">
        <title>Obligate biotrophy features unraveled by the genomic analysis of rust fungi.</title>
        <authorList>
            <person name="Duplessis S."/>
            <person name="Cuomo C.A."/>
            <person name="Lin Y.-C."/>
            <person name="Aerts A."/>
            <person name="Tisserant E."/>
            <person name="Veneault-Fourrey C."/>
            <person name="Joly D.L."/>
            <person name="Hacquard S."/>
            <person name="Amselem J."/>
            <person name="Cantarel B.L."/>
            <person name="Chiu R."/>
            <person name="Coutinho P.M."/>
            <person name="Feau N."/>
            <person name="Field M."/>
            <person name="Frey P."/>
            <person name="Gelhaye E."/>
            <person name="Goldberg J."/>
            <person name="Grabherr M.G."/>
            <person name="Kodira C.D."/>
            <person name="Kohler A."/>
            <person name="Kuees U."/>
            <person name="Lindquist E.A."/>
            <person name="Lucas S.M."/>
            <person name="Mago R."/>
            <person name="Mauceli E."/>
            <person name="Morin E."/>
            <person name="Murat C."/>
            <person name="Pangilinan J.L."/>
            <person name="Park R."/>
            <person name="Pearson M."/>
            <person name="Quesneville H."/>
            <person name="Rouhier N."/>
            <person name="Sakthikumar S."/>
            <person name="Salamov A.A."/>
            <person name="Schmutz J."/>
            <person name="Selles B."/>
            <person name="Shapiro H."/>
            <person name="Tanguay P."/>
            <person name="Tuskan G.A."/>
            <person name="Henrissat B."/>
            <person name="Van de Peer Y."/>
            <person name="Rouze P."/>
            <person name="Ellis J.G."/>
            <person name="Dodds P.N."/>
            <person name="Schein J.E."/>
            <person name="Zhong S."/>
            <person name="Hamelin R.C."/>
            <person name="Grigoriev I.V."/>
            <person name="Szabo L.J."/>
            <person name="Martin F."/>
        </authorList>
    </citation>
    <scope>NUCLEOTIDE SEQUENCE [LARGE SCALE GENOMIC DNA]</scope>
    <source>
        <strain evidence="9">98AG31 / pathotype 3-4-7</strain>
    </source>
</reference>
<dbReference type="Proteomes" id="UP000001072">
    <property type="component" value="Unassembled WGS sequence"/>
</dbReference>
<evidence type="ECO:0000256" key="6">
    <source>
        <dbReference type="SAM" id="MobiDB-lite"/>
    </source>
</evidence>
<gene>
    <name evidence="8" type="ORF">MELLADRAFT_105390</name>
</gene>
<dbReference type="OrthoDB" id="240216at2759"/>
<dbReference type="EMBL" id="GL883102">
    <property type="protein sequence ID" value="EGG07909.1"/>
    <property type="molecule type" value="Genomic_DNA"/>
</dbReference>
<dbReference type="GO" id="GO:0004092">
    <property type="term" value="F:carnitine O-acetyltransferase activity"/>
    <property type="evidence" value="ECO:0007669"/>
    <property type="project" value="TreeGrafter"/>
</dbReference>
<feature type="active site" description="Proton acceptor" evidence="4">
    <location>
        <position position="317"/>
    </location>
</feature>
<dbReference type="FunFam" id="3.30.559.70:FF:000003">
    <property type="entry name" value="Carnitine acetyl transferase FacC"/>
    <property type="match status" value="1"/>
</dbReference>
<dbReference type="Gene3D" id="3.30.559.10">
    <property type="entry name" value="Chloramphenicol acetyltransferase-like domain"/>
    <property type="match status" value="1"/>
</dbReference>
<keyword evidence="3 5" id="KW-0012">Acyltransferase</keyword>
<protein>
    <recommendedName>
        <fullName evidence="7">Choline/carnitine acyltransferase domain-containing protein</fullName>
    </recommendedName>
</protein>
<evidence type="ECO:0000256" key="4">
    <source>
        <dbReference type="PIRSR" id="PIRSR600542-1"/>
    </source>
</evidence>
<dbReference type="GeneID" id="18922590"/>
<dbReference type="FunFam" id="3.30.559.10:FF:000019">
    <property type="entry name" value="Carnitine acetyl transferase"/>
    <property type="match status" value="1"/>
</dbReference>
<feature type="region of interest" description="Disordered" evidence="6">
    <location>
        <begin position="681"/>
        <end position="701"/>
    </location>
</feature>
<dbReference type="HOGENOM" id="CLU_013513_4_0_1"/>
<keyword evidence="2 5" id="KW-0808">Transferase</keyword>
<dbReference type="Gene3D" id="3.30.559.70">
    <property type="entry name" value="Choline/Carnitine o-acyltransferase, domain 2"/>
    <property type="match status" value="1"/>
</dbReference>
<dbReference type="VEuPathDB" id="FungiDB:MELLADRAFT_105390"/>
<dbReference type="PROSITE" id="PS00440">
    <property type="entry name" value="ACYLTRANSF_C_2"/>
    <property type="match status" value="1"/>
</dbReference>
<evidence type="ECO:0000256" key="3">
    <source>
        <dbReference type="ARBA" id="ARBA00023315"/>
    </source>
</evidence>
<sequence length="701" mass="79775">MADSTTSLPLLPIPPLKDTCSRYLAALQPLQSTEEHQITKSIVAKFLETDGPLLHEKLLNYSSNRSSYIEEFWYEAYLHHTNSVVLNLNPFFILEDDPTPSRGNQLTRAASLILASLSFIDDLRNHQLEADSIRGTKLDMSQYSKLFGTARIPTSNGCQIKTFNESKHVVIMRRGQFYWFNVLDSQHRPCLTERDLLNNLHSIIQDADQLPTSEVAERSIGLLTTETRPIWASIRSELLMNSNPNSDYLKIVDESLFIVCLDDSNPITANEMCSSFLSGTTQLNPNGKQIGTCNNRWYDKLQLIICKNGTAGVNFEHSCVDGHTVLRFIGDLYTELILRFASSINSKSKTLFKSKVSKEERIEWRPKKLNWIFSNELKTALRFAETRLSDLICQNEVKALEFDGFGKQFIVAHQLSPDAFVQMAFQVCYFSLYGKFESTYEPAMTKSFHHGRTEGIRSVTPESVKFVQKFCSDTSISEKLKSLKLACETHSTLSKRCGNGLGQDRILYAMFILCNGEATIFKDSGYGLLNHSILSTSNCGNPSLRFFGFGPVVDDGFGLGYIIKDHGISFVGSSKHRQTQRFLDCLRSYLLEIQRMLRIEFNESIELPVLVGVRDQFSPIQSIQSRHSTDYKWTDHWGRIHKGNQTKEEERKVEDHEVLSEGYGFFDLGEIDWLADRKNPIDRKGKKFNNPPESILERVEG</sequence>
<dbReference type="Pfam" id="PF00755">
    <property type="entry name" value="Carn_acyltransf"/>
    <property type="match status" value="1"/>
</dbReference>
<name>F4RHZ4_MELLP</name>
<comment type="similarity">
    <text evidence="1 5">Belongs to the carnitine/choline acetyltransferase family.</text>
</comment>
<dbReference type="AlphaFoldDB" id="F4RHZ4"/>
<proteinExistence type="inferred from homology"/>
<evidence type="ECO:0000313" key="8">
    <source>
        <dbReference type="EMBL" id="EGG07909.1"/>
    </source>
</evidence>
<evidence type="ECO:0000313" key="9">
    <source>
        <dbReference type="Proteomes" id="UP000001072"/>
    </source>
</evidence>
<dbReference type="InParanoid" id="F4RHZ4"/>
<dbReference type="InterPro" id="IPR023213">
    <property type="entry name" value="CAT-like_dom_sf"/>
</dbReference>
<dbReference type="SUPFAM" id="SSF52777">
    <property type="entry name" value="CoA-dependent acyltransferases"/>
    <property type="match status" value="2"/>
</dbReference>
<dbReference type="eggNOG" id="KOG3719">
    <property type="taxonomic scope" value="Eukaryota"/>
</dbReference>
<accession>F4RHZ4</accession>
<dbReference type="STRING" id="747676.F4RHZ4"/>
<dbReference type="RefSeq" id="XP_007408674.1">
    <property type="nucleotide sequence ID" value="XM_007408612.1"/>
</dbReference>
<dbReference type="PANTHER" id="PTHR22589">
    <property type="entry name" value="CARNITINE O-ACYLTRANSFERASE"/>
    <property type="match status" value="1"/>
</dbReference>
<dbReference type="InterPro" id="IPR042231">
    <property type="entry name" value="Cho/carn_acyl_trans_2"/>
</dbReference>
<dbReference type="InterPro" id="IPR000542">
    <property type="entry name" value="Carn_acyl_trans"/>
</dbReference>
<dbReference type="PANTHER" id="PTHR22589:SF29">
    <property type="entry name" value="MITOCHONDRIAL CARNITINE O-ACETYLTRANSFERASE-RELATED"/>
    <property type="match status" value="1"/>
</dbReference>
<evidence type="ECO:0000256" key="2">
    <source>
        <dbReference type="ARBA" id="ARBA00022679"/>
    </source>
</evidence>